<evidence type="ECO:0000256" key="5">
    <source>
        <dbReference type="SAM" id="Coils"/>
    </source>
</evidence>
<keyword evidence="2 4" id="KW-0863">Zinc-finger</keyword>
<name>A0A1B6MSQ6_9HEMI</name>
<feature type="region of interest" description="Disordered" evidence="6">
    <location>
        <begin position="200"/>
        <end position="225"/>
    </location>
</feature>
<keyword evidence="1" id="KW-0479">Metal-binding</keyword>
<accession>A0A1B6MSQ6</accession>
<dbReference type="SUPFAM" id="SSF57903">
    <property type="entry name" value="FYVE/PHD zinc finger"/>
    <property type="match status" value="1"/>
</dbReference>
<feature type="compositionally biased region" description="Basic and acidic residues" evidence="6">
    <location>
        <begin position="200"/>
        <end position="211"/>
    </location>
</feature>
<evidence type="ECO:0000313" key="8">
    <source>
        <dbReference type="EMBL" id="JAT38946.1"/>
    </source>
</evidence>
<feature type="compositionally biased region" description="Polar residues" evidence="6">
    <location>
        <begin position="212"/>
        <end position="225"/>
    </location>
</feature>
<dbReference type="AlphaFoldDB" id="A0A1B6MSQ6"/>
<dbReference type="GO" id="GO:0008270">
    <property type="term" value="F:zinc ion binding"/>
    <property type="evidence" value="ECO:0007669"/>
    <property type="project" value="UniProtKB-KW"/>
</dbReference>
<evidence type="ECO:0000256" key="2">
    <source>
        <dbReference type="ARBA" id="ARBA00022771"/>
    </source>
</evidence>
<evidence type="ECO:0000256" key="3">
    <source>
        <dbReference type="ARBA" id="ARBA00022833"/>
    </source>
</evidence>
<keyword evidence="3" id="KW-0862">Zinc</keyword>
<dbReference type="InterPro" id="IPR019786">
    <property type="entry name" value="Zinc_finger_PHD-type_CS"/>
</dbReference>
<evidence type="ECO:0000256" key="1">
    <source>
        <dbReference type="ARBA" id="ARBA00022723"/>
    </source>
</evidence>
<reference evidence="8" key="1">
    <citation type="submission" date="2015-11" db="EMBL/GenBank/DDBJ databases">
        <title>De novo transcriptome assembly of four potential Pierce s Disease insect vectors from Arizona vineyards.</title>
        <authorList>
            <person name="Tassone E.E."/>
        </authorList>
    </citation>
    <scope>NUCLEOTIDE SEQUENCE</scope>
</reference>
<evidence type="ECO:0000259" key="7">
    <source>
        <dbReference type="PROSITE" id="PS50016"/>
    </source>
</evidence>
<protein>
    <recommendedName>
        <fullName evidence="7">PHD-type domain-containing protein</fullName>
    </recommendedName>
</protein>
<feature type="non-terminal residue" evidence="8">
    <location>
        <position position="262"/>
    </location>
</feature>
<dbReference type="InterPro" id="IPR019787">
    <property type="entry name" value="Znf_PHD-finger"/>
</dbReference>
<evidence type="ECO:0000256" key="6">
    <source>
        <dbReference type="SAM" id="MobiDB-lite"/>
    </source>
</evidence>
<gene>
    <name evidence="8" type="ORF">g.50877</name>
</gene>
<dbReference type="InterPro" id="IPR011011">
    <property type="entry name" value="Znf_FYVE_PHD"/>
</dbReference>
<dbReference type="EMBL" id="GEBQ01001031">
    <property type="protein sequence ID" value="JAT38946.1"/>
    <property type="molecule type" value="Transcribed_RNA"/>
</dbReference>
<dbReference type="PROSITE" id="PS50016">
    <property type="entry name" value="ZF_PHD_2"/>
    <property type="match status" value="1"/>
</dbReference>
<proteinExistence type="predicted"/>
<evidence type="ECO:0000256" key="4">
    <source>
        <dbReference type="PROSITE-ProRule" id="PRU00146"/>
    </source>
</evidence>
<dbReference type="PROSITE" id="PS01359">
    <property type="entry name" value="ZF_PHD_1"/>
    <property type="match status" value="1"/>
</dbReference>
<dbReference type="InterPro" id="IPR013083">
    <property type="entry name" value="Znf_RING/FYVE/PHD"/>
</dbReference>
<keyword evidence="5" id="KW-0175">Coiled coil</keyword>
<organism evidence="8">
    <name type="scientific">Graphocephala atropunctata</name>
    <dbReference type="NCBI Taxonomy" id="36148"/>
    <lineage>
        <taxon>Eukaryota</taxon>
        <taxon>Metazoa</taxon>
        <taxon>Ecdysozoa</taxon>
        <taxon>Arthropoda</taxon>
        <taxon>Hexapoda</taxon>
        <taxon>Insecta</taxon>
        <taxon>Pterygota</taxon>
        <taxon>Neoptera</taxon>
        <taxon>Paraneoptera</taxon>
        <taxon>Hemiptera</taxon>
        <taxon>Auchenorrhyncha</taxon>
        <taxon>Membracoidea</taxon>
        <taxon>Cicadellidae</taxon>
        <taxon>Cicadellinae</taxon>
        <taxon>Cicadellini</taxon>
        <taxon>Graphocephala</taxon>
    </lineage>
</organism>
<sequence>MRTPANRTHAPGGYSPNTTDTPKATCPVCVEDVQDDSEAVSCDKCDFWFHRICGKINEKRYKKILSAPPNKPIEWKCQLCTEQPKQTETSPLDPPKNAADTINDRVLRTDNTNLTTPKLDLGTGVISPQTTLKQKDSQIKALESENQTLQSTIEHLNEDLQNLTLQLTAAKKENIRLNQETIMKGEKIAKLYNHIKTIHSSDKKSNDETIQRHQPASSGNATISNNMDHVIEQPKHKETDTLILGDSIIRNIKQLTQHTPNI</sequence>
<dbReference type="SMART" id="SM00249">
    <property type="entry name" value="PHD"/>
    <property type="match status" value="1"/>
</dbReference>
<feature type="coiled-coil region" evidence="5">
    <location>
        <begin position="132"/>
        <end position="180"/>
    </location>
</feature>
<dbReference type="Gene3D" id="3.30.40.10">
    <property type="entry name" value="Zinc/RING finger domain, C3HC4 (zinc finger)"/>
    <property type="match status" value="1"/>
</dbReference>
<feature type="domain" description="PHD-type" evidence="7">
    <location>
        <begin position="23"/>
        <end position="83"/>
    </location>
</feature>
<dbReference type="Pfam" id="PF00628">
    <property type="entry name" value="PHD"/>
    <property type="match status" value="1"/>
</dbReference>
<dbReference type="InterPro" id="IPR001965">
    <property type="entry name" value="Znf_PHD"/>
</dbReference>